<dbReference type="AlphaFoldDB" id="A0A7C4ELD6"/>
<feature type="domain" description="Ferrous iron transporter FeoA-like" evidence="2">
    <location>
        <begin position="2"/>
        <end position="74"/>
    </location>
</feature>
<keyword evidence="1" id="KW-0408">Iron</keyword>
<dbReference type="Gene3D" id="2.30.30.90">
    <property type="match status" value="1"/>
</dbReference>
<dbReference type="SMART" id="SM00899">
    <property type="entry name" value="FeoA"/>
    <property type="match status" value="1"/>
</dbReference>
<dbReference type="EMBL" id="DTHO01000048">
    <property type="protein sequence ID" value="HGG99664.1"/>
    <property type="molecule type" value="Genomic_DNA"/>
</dbReference>
<reference evidence="3" key="1">
    <citation type="journal article" date="2020" name="mSystems">
        <title>Genome- and Community-Level Interaction Insights into Carbon Utilization and Element Cycling Functions of Hydrothermarchaeota in Hydrothermal Sediment.</title>
        <authorList>
            <person name="Zhou Z."/>
            <person name="Liu Y."/>
            <person name="Xu W."/>
            <person name="Pan J."/>
            <person name="Luo Z.H."/>
            <person name="Li M."/>
        </authorList>
    </citation>
    <scope>NUCLEOTIDE SEQUENCE [LARGE SCALE GENOMIC DNA]</scope>
    <source>
        <strain evidence="3">SpSt-788</strain>
    </source>
</reference>
<sequence length="76" mass="8025">MKTLVNVGNGKKVKIVKISGGRGVRQHLQCLGIHVGDIVTLKKSSFLGGPVLLEINGYDVALGKGVASKIEVEEVE</sequence>
<comment type="caution">
    <text evidence="3">The sequence shown here is derived from an EMBL/GenBank/DDBJ whole genome shotgun (WGS) entry which is preliminary data.</text>
</comment>
<dbReference type="InterPro" id="IPR008988">
    <property type="entry name" value="Transcriptional_repressor_C"/>
</dbReference>
<evidence type="ECO:0000256" key="1">
    <source>
        <dbReference type="ARBA" id="ARBA00023004"/>
    </source>
</evidence>
<dbReference type="Pfam" id="PF04023">
    <property type="entry name" value="FeoA"/>
    <property type="match status" value="1"/>
</dbReference>
<gene>
    <name evidence="3" type="ORF">ENV75_04355</name>
</gene>
<name>A0A7C4ELD6_9BACT</name>
<dbReference type="SUPFAM" id="SSF50037">
    <property type="entry name" value="C-terminal domain of transcriptional repressors"/>
    <property type="match status" value="1"/>
</dbReference>
<dbReference type="InterPro" id="IPR038157">
    <property type="entry name" value="FeoA_core_dom"/>
</dbReference>
<evidence type="ECO:0000313" key="3">
    <source>
        <dbReference type="EMBL" id="HGG99664.1"/>
    </source>
</evidence>
<accession>A0A7C4ELD6</accession>
<dbReference type="PANTHER" id="PTHR43151">
    <property type="entry name" value="FEOA FAMILY PROTEIN"/>
    <property type="match status" value="1"/>
</dbReference>
<organism evidence="3">
    <name type="scientific">Thermodesulfovibrio aggregans</name>
    <dbReference type="NCBI Taxonomy" id="86166"/>
    <lineage>
        <taxon>Bacteria</taxon>
        <taxon>Pseudomonadati</taxon>
        <taxon>Nitrospirota</taxon>
        <taxon>Thermodesulfovibrionia</taxon>
        <taxon>Thermodesulfovibrionales</taxon>
        <taxon>Thermodesulfovibrionaceae</taxon>
        <taxon>Thermodesulfovibrio</taxon>
    </lineage>
</organism>
<dbReference type="InterPro" id="IPR053184">
    <property type="entry name" value="FeoA-like"/>
</dbReference>
<evidence type="ECO:0000259" key="2">
    <source>
        <dbReference type="SMART" id="SM00899"/>
    </source>
</evidence>
<dbReference type="GO" id="GO:0046914">
    <property type="term" value="F:transition metal ion binding"/>
    <property type="evidence" value="ECO:0007669"/>
    <property type="project" value="InterPro"/>
</dbReference>
<proteinExistence type="predicted"/>
<protein>
    <submittedName>
        <fullName evidence="3">Ferrous iron transport protein A</fullName>
    </submittedName>
</protein>
<dbReference type="InterPro" id="IPR007167">
    <property type="entry name" value="Fe-transptr_FeoA-like"/>
</dbReference>
<dbReference type="PANTHER" id="PTHR43151:SF1">
    <property type="entry name" value="SSR2333 PROTEIN"/>
    <property type="match status" value="1"/>
</dbReference>